<gene>
    <name evidence="5" type="ORF">Xentx_01608</name>
</gene>
<feature type="transmembrane region" description="Helical" evidence="3">
    <location>
        <begin position="682"/>
        <end position="702"/>
    </location>
</feature>
<evidence type="ECO:0000313" key="6">
    <source>
        <dbReference type="Proteomes" id="UP000186277"/>
    </source>
</evidence>
<dbReference type="PANTHER" id="PTHR37813">
    <property type="entry name" value="FELS-2 PROPHAGE PROTEIN"/>
    <property type="match status" value="1"/>
</dbReference>
<dbReference type="RefSeq" id="WP_074019731.1">
    <property type="nucleotide sequence ID" value="NZ_CAWMWP010000120.1"/>
</dbReference>
<dbReference type="OrthoDB" id="8019720at2"/>
<dbReference type="InterPro" id="IPR010090">
    <property type="entry name" value="Phage_tape_meas"/>
</dbReference>
<feature type="domain" description="Phage tail tape measure protein" evidence="4">
    <location>
        <begin position="231"/>
        <end position="430"/>
    </location>
</feature>
<dbReference type="AlphaFoldDB" id="A0A1Q5U3F1"/>
<dbReference type="NCBIfam" id="TIGR01760">
    <property type="entry name" value="tape_meas_TP901"/>
    <property type="match status" value="1"/>
</dbReference>
<evidence type="ECO:0000256" key="2">
    <source>
        <dbReference type="SAM" id="MobiDB-lite"/>
    </source>
</evidence>
<organism evidence="5 6">
    <name type="scientific">Xenorhabdus thuongxuanensis</name>
    <dbReference type="NCBI Taxonomy" id="1873484"/>
    <lineage>
        <taxon>Bacteria</taxon>
        <taxon>Pseudomonadati</taxon>
        <taxon>Pseudomonadota</taxon>
        <taxon>Gammaproteobacteria</taxon>
        <taxon>Enterobacterales</taxon>
        <taxon>Morganellaceae</taxon>
        <taxon>Xenorhabdus</taxon>
    </lineage>
</organism>
<evidence type="ECO:0000259" key="4">
    <source>
        <dbReference type="Pfam" id="PF10145"/>
    </source>
</evidence>
<name>A0A1Q5U3F1_9GAMM</name>
<keyword evidence="3" id="KW-0472">Membrane</keyword>
<protein>
    <submittedName>
        <fullName evidence="5">Phage tail tape measure protein</fullName>
    </submittedName>
</protein>
<keyword evidence="3" id="KW-1133">Transmembrane helix</keyword>
<comment type="caution">
    <text evidence="5">The sequence shown here is derived from an EMBL/GenBank/DDBJ whole genome shotgun (WGS) entry which is preliminary data.</text>
</comment>
<feature type="transmembrane region" description="Helical" evidence="3">
    <location>
        <begin position="527"/>
        <end position="553"/>
    </location>
</feature>
<dbReference type="Proteomes" id="UP000186277">
    <property type="component" value="Unassembled WGS sequence"/>
</dbReference>
<dbReference type="EMBL" id="MKGR01000009">
    <property type="protein sequence ID" value="OKP07008.1"/>
    <property type="molecule type" value="Genomic_DNA"/>
</dbReference>
<dbReference type="PANTHER" id="PTHR37813:SF1">
    <property type="entry name" value="FELS-2 PROPHAGE PROTEIN"/>
    <property type="match status" value="1"/>
</dbReference>
<evidence type="ECO:0000256" key="1">
    <source>
        <dbReference type="ARBA" id="ARBA00022612"/>
    </source>
</evidence>
<evidence type="ECO:0000256" key="3">
    <source>
        <dbReference type="SAM" id="Phobius"/>
    </source>
</evidence>
<accession>A0A1Q5U3F1</accession>
<keyword evidence="6" id="KW-1185">Reference proteome</keyword>
<sequence length="1033" mass="109926">MATDRNLNIRVSLSAANRLSGPLNAANRAAAGLSAQIRSTHNSVRNLQGQARTFERLTSSVQKTSDAYEKAKRQAKSLRDQMPPLAQQTDAQRRTLQAARTERDNYGRTLDREKQRLRGVTAELYRYGISARNSSDVTGQITRRTATYNRQLAEQQRRLTAVTHAQTRYANAKEGRGKLATAGAAAMATGAGALYGMSRLMAPGLDFDAGMSSVQALTRLDKNDPRLAALREQARQLGATTAYTATDAASGQKFLAMAGITPEAVKAALPGVLNMGLAGEMDLGEAADIGSNVLTQFNLTADQMDRVSDVLTATFTRSNTDLRQLGETMTYAGPVAAQVGASLESMAAMAGVMADSGYRGSMAGTALRAGLIRMMAPTGAASDAMTALGVKVKKANGELRSADEILKDMAISLRKFDQPSQIRMKKDIFGEEAMVGMGNVLEGMINGRYAEKKIANDNAKGEAEKNAAVKMDNLRGDIRQLQSAWQDLGIELHESVDSPLRNITQSITKLISKIGTWMKANPQLTKILALGAIAMGVMVTTLGALALAAAAVIVPFAAFRLSLFMLTRGGGLITLFPVLGRLSTGLRGLIPSLGGVSRSVTGWGAIFRHAGTAVSNLSTRIKGLATGGWTVLKNGLLMVFTSPMTAISMLRNGLTGLATNGFGALRIAAQAAASVIGGGFSLLLSPLGLLIAVIVTAAALIWKHWEPIKAFFAGFFSGLMEAIAPVRDTLAAAFAPFAPIFDAIGNAIQKVWQWFTALFEPVNTSAEGLKAATEAGLAFGHLVGQAIAGVVNVIAAVAKGVGWLLEKLGMIPDATKAAVDASNAMGPVNLPEVQKPVKWVWDDSAQKMVQQEWTPTPPDNAVTQAGKKAEENKLKVDIPKVDTPAFGNLVYDPSAKKNKKGKKNPELDAMGVAATQADPNKLGDIVFKNRPPVIPIDGAYQEPRLQQPSLLSRLTEKLQPLQPTLSGVPVPVTPARVGNGNNAQQDDRYSINLHFHGVDMNDTRSIGAVVRAEVEKIMQKQGVRRRSSLLDED</sequence>
<evidence type="ECO:0000313" key="5">
    <source>
        <dbReference type="EMBL" id="OKP07008.1"/>
    </source>
</evidence>
<reference evidence="5 6" key="1">
    <citation type="submission" date="2016-09" db="EMBL/GenBank/DDBJ databases">
        <title>Xenorhabdus thuongxuanensis sp. nov. and Xenorhabdus eapokensis sp. nov., isolated from Steinernema species.</title>
        <authorList>
            <person name="Kaempfer P."/>
            <person name="Tobias N.J."/>
            <person name="Phan Ke L."/>
            <person name="Bode H.B."/>
            <person name="Glaeser S.P."/>
        </authorList>
    </citation>
    <scope>NUCLEOTIDE SEQUENCE [LARGE SCALE GENOMIC DNA]</scope>
    <source>
        <strain evidence="5 6">30TX1</strain>
    </source>
</reference>
<keyword evidence="1" id="KW-1188">Viral release from host cell</keyword>
<keyword evidence="3" id="KW-0812">Transmembrane</keyword>
<feature type="region of interest" description="Disordered" evidence="2">
    <location>
        <begin position="74"/>
        <end position="108"/>
    </location>
</feature>
<dbReference type="Pfam" id="PF10145">
    <property type="entry name" value="PhageMin_Tail"/>
    <property type="match status" value="1"/>
</dbReference>
<proteinExistence type="predicted"/>